<name>A0A4Y2X0Q7_ARAVE</name>
<accession>A0A4Y2X0Q7</accession>
<dbReference type="AlphaFoldDB" id="A0A4Y2X0Q7"/>
<dbReference type="Proteomes" id="UP000499080">
    <property type="component" value="Unassembled WGS sequence"/>
</dbReference>
<evidence type="ECO:0000313" key="2">
    <source>
        <dbReference type="EMBL" id="GBO43111.1"/>
    </source>
</evidence>
<feature type="compositionally biased region" description="Basic and acidic residues" evidence="1">
    <location>
        <begin position="1"/>
        <end position="18"/>
    </location>
</feature>
<keyword evidence="3" id="KW-1185">Reference proteome</keyword>
<reference evidence="2 3" key="1">
    <citation type="journal article" date="2019" name="Sci. Rep.">
        <title>Orb-weaving spider Araneus ventricosus genome elucidates the spidroin gene catalogue.</title>
        <authorList>
            <person name="Kono N."/>
            <person name="Nakamura H."/>
            <person name="Ohtoshi R."/>
            <person name="Moran D.A.P."/>
            <person name="Shinohara A."/>
            <person name="Yoshida Y."/>
            <person name="Fujiwara M."/>
            <person name="Mori M."/>
            <person name="Tomita M."/>
            <person name="Arakawa K."/>
        </authorList>
    </citation>
    <scope>NUCLEOTIDE SEQUENCE [LARGE SCALE GENOMIC DNA]</scope>
</reference>
<organism evidence="2 3">
    <name type="scientific">Araneus ventricosus</name>
    <name type="common">Orbweaver spider</name>
    <name type="synonym">Epeira ventricosa</name>
    <dbReference type="NCBI Taxonomy" id="182803"/>
    <lineage>
        <taxon>Eukaryota</taxon>
        <taxon>Metazoa</taxon>
        <taxon>Ecdysozoa</taxon>
        <taxon>Arthropoda</taxon>
        <taxon>Chelicerata</taxon>
        <taxon>Arachnida</taxon>
        <taxon>Araneae</taxon>
        <taxon>Araneomorphae</taxon>
        <taxon>Entelegynae</taxon>
        <taxon>Araneoidea</taxon>
        <taxon>Araneidae</taxon>
        <taxon>Araneus</taxon>
    </lineage>
</organism>
<evidence type="ECO:0000313" key="3">
    <source>
        <dbReference type="Proteomes" id="UP000499080"/>
    </source>
</evidence>
<proteinExistence type="predicted"/>
<sequence length="155" mass="17427">MEPRLALDRENRRSDIKVGRGKSTGPECSGLLTSAAPRGAPWKLSFRSSPVISDRLSLAGWRAWESPSPVHSCYVRGCRKNWMAGILLDECWGSRIARGLFKFRIKTRGRGSTLQLRNFLYEFIGDRQVGFVDNGIIIKGLNSIPGKCSEEPCRW</sequence>
<feature type="region of interest" description="Disordered" evidence="1">
    <location>
        <begin position="1"/>
        <end position="30"/>
    </location>
</feature>
<protein>
    <submittedName>
        <fullName evidence="2">Uncharacterized protein</fullName>
    </submittedName>
</protein>
<dbReference type="EMBL" id="BGPR01069475">
    <property type="protein sequence ID" value="GBO43111.1"/>
    <property type="molecule type" value="Genomic_DNA"/>
</dbReference>
<gene>
    <name evidence="2" type="ORF">AVEN_238897_1</name>
</gene>
<evidence type="ECO:0000256" key="1">
    <source>
        <dbReference type="SAM" id="MobiDB-lite"/>
    </source>
</evidence>
<comment type="caution">
    <text evidence="2">The sequence shown here is derived from an EMBL/GenBank/DDBJ whole genome shotgun (WGS) entry which is preliminary data.</text>
</comment>